<keyword evidence="2 4" id="KW-0460">Magnesium</keyword>
<evidence type="ECO:0000256" key="2">
    <source>
        <dbReference type="ARBA" id="ARBA00022842"/>
    </source>
</evidence>
<protein>
    <recommendedName>
        <fullName evidence="4 5">o-succinylbenzoate synthase</fullName>
        <shortName evidence="4">OSB synthase</shortName>
        <shortName evidence="4">OSBS</shortName>
        <ecNumber evidence="4 5">4.2.1.113</ecNumber>
    </recommendedName>
    <alternativeName>
        <fullName evidence="4">4-(2'-carboxyphenyl)-4-oxybutyric acid synthase</fullName>
    </alternativeName>
    <alternativeName>
        <fullName evidence="4">o-succinylbenzoic acid synthase</fullName>
    </alternativeName>
</protein>
<evidence type="ECO:0000256" key="1">
    <source>
        <dbReference type="ARBA" id="ARBA00022723"/>
    </source>
</evidence>
<dbReference type="EC" id="4.2.1.113" evidence="4 5"/>
<dbReference type="RefSeq" id="WP_069969179.1">
    <property type="nucleotide sequence ID" value="NZ_CM124774.1"/>
</dbReference>
<dbReference type="Pfam" id="PF13378">
    <property type="entry name" value="MR_MLE_C"/>
    <property type="match status" value="1"/>
</dbReference>
<comment type="cofactor">
    <cofactor evidence="4">
        <name>a divalent metal cation</name>
        <dbReference type="ChEBI" id="CHEBI:60240"/>
    </cofactor>
</comment>
<dbReference type="InterPro" id="IPR010196">
    <property type="entry name" value="OSB_synthase_MenC1"/>
</dbReference>
<dbReference type="PANTHER" id="PTHR48073:SF6">
    <property type="entry name" value="PROTEIN PHYLLO, CHLOROPLASTIC-LIKE"/>
    <property type="match status" value="1"/>
</dbReference>
<keyword evidence="1 4" id="KW-0479">Metal-binding</keyword>
<reference evidence="7" key="1">
    <citation type="submission" date="2016-09" db="EMBL/GenBank/DDBJ databases">
        <title>Draft genome of thermotolerant cyanobacterium Desertifilum sp. strain IPPAS B-1220.</title>
        <authorList>
            <person name="Sinetova M.A."/>
            <person name="Bolakhan K."/>
            <person name="Zayadan B.K."/>
            <person name="Mironov K.S."/>
            <person name="Ustinova V."/>
            <person name="Kupriyanova E.V."/>
            <person name="Sidorov R.A."/>
            <person name="Skrypnik A.N."/>
            <person name="Gogoleva N.E."/>
            <person name="Gogolev Y.V."/>
            <person name="Los D.A."/>
        </authorList>
    </citation>
    <scope>NUCLEOTIDE SEQUENCE [LARGE SCALE GENOMIC DNA]</scope>
    <source>
        <strain evidence="7">IPPAS B-1220</strain>
    </source>
</reference>
<comment type="catalytic activity">
    <reaction evidence="4">
        <text>(1R,6R)-6-hydroxy-2-succinyl-cyclohexa-2,4-diene-1-carboxylate = 2-succinylbenzoate + H2O</text>
        <dbReference type="Rhea" id="RHEA:10196"/>
        <dbReference type="ChEBI" id="CHEBI:15377"/>
        <dbReference type="ChEBI" id="CHEBI:18325"/>
        <dbReference type="ChEBI" id="CHEBI:58689"/>
        <dbReference type="EC" id="4.2.1.113"/>
    </reaction>
</comment>
<dbReference type="Gene3D" id="3.20.20.120">
    <property type="entry name" value="Enolase-like C-terminal domain"/>
    <property type="match status" value="1"/>
</dbReference>
<feature type="binding site" evidence="4">
    <location>
        <position position="167"/>
    </location>
    <ligand>
        <name>Mg(2+)</name>
        <dbReference type="ChEBI" id="CHEBI:18420"/>
    </ligand>
</feature>
<dbReference type="UniPathway" id="UPA00995"/>
<dbReference type="GO" id="GO:0042372">
    <property type="term" value="P:phylloquinone biosynthetic process"/>
    <property type="evidence" value="ECO:0007669"/>
    <property type="project" value="UniProtKB-UniRule"/>
</dbReference>
<dbReference type="AlphaFoldDB" id="A0A1E5QEU7"/>
<dbReference type="InterPro" id="IPR013342">
    <property type="entry name" value="Mandelate_racemase_C"/>
</dbReference>
<evidence type="ECO:0000256" key="5">
    <source>
        <dbReference type="NCBIfam" id="TIGR01927"/>
    </source>
</evidence>
<evidence type="ECO:0000256" key="3">
    <source>
        <dbReference type="ARBA" id="ARBA00023239"/>
    </source>
</evidence>
<accession>A0A1E5QEU7</accession>
<dbReference type="InterPro" id="IPR029017">
    <property type="entry name" value="Enolase-like_N"/>
</dbReference>
<evidence type="ECO:0000259" key="6">
    <source>
        <dbReference type="SMART" id="SM00922"/>
    </source>
</evidence>
<dbReference type="HAMAP" id="MF_00470">
    <property type="entry name" value="MenC_1"/>
    <property type="match status" value="1"/>
</dbReference>
<dbReference type="OrthoDB" id="9802699at2"/>
<feature type="active site" description="Proton donor" evidence="4">
    <location>
        <position position="138"/>
    </location>
</feature>
<dbReference type="Pfam" id="PF21508">
    <property type="entry name" value="MenC_N"/>
    <property type="match status" value="1"/>
</dbReference>
<feature type="active site" description="Proton acceptor" evidence="4">
    <location>
        <position position="242"/>
    </location>
</feature>
<comment type="caution">
    <text evidence="7">The sequence shown here is derived from an EMBL/GenBank/DDBJ whole genome shotgun (WGS) entry which is preliminary data.</text>
</comment>
<dbReference type="GO" id="GO:0043748">
    <property type="term" value="F:O-succinylbenzoate synthase activity"/>
    <property type="evidence" value="ECO:0007669"/>
    <property type="project" value="UniProtKB-EC"/>
</dbReference>
<dbReference type="InterPro" id="IPR041338">
    <property type="entry name" value="OSBS_N"/>
</dbReference>
<dbReference type="GO" id="GO:0000287">
    <property type="term" value="F:magnesium ion binding"/>
    <property type="evidence" value="ECO:0007669"/>
    <property type="project" value="UniProtKB-UniRule"/>
</dbReference>
<comment type="similarity">
    <text evidence="4">Belongs to the mandelate racemase/muconate lactonizing enzyme family. MenC type 1 subfamily.</text>
</comment>
<dbReference type="InterPro" id="IPR036849">
    <property type="entry name" value="Enolase-like_C_sf"/>
</dbReference>
<dbReference type="EMBL" id="MJGC01000098">
    <property type="protein sequence ID" value="OEJ73210.1"/>
    <property type="molecule type" value="Genomic_DNA"/>
</dbReference>
<dbReference type="PANTHER" id="PTHR48073">
    <property type="entry name" value="O-SUCCINYLBENZOATE SYNTHASE-RELATED"/>
    <property type="match status" value="1"/>
</dbReference>
<evidence type="ECO:0000256" key="4">
    <source>
        <dbReference type="HAMAP-Rule" id="MF_00470"/>
    </source>
</evidence>
<comment type="pathway">
    <text evidence="4">Cofactor biosynthesis; phylloquinone biosynthesis.</text>
</comment>
<evidence type="ECO:0000313" key="7">
    <source>
        <dbReference type="EMBL" id="OEJ73210.1"/>
    </source>
</evidence>
<comment type="function">
    <text evidence="4">Converts 2-succinyl-6-hydroxy-2,4-cyclohexadiene-1-carboxylate (SHCHC) to 2-succinylbenzoate (OSB).</text>
</comment>
<dbReference type="SUPFAM" id="SSF54826">
    <property type="entry name" value="Enolase N-terminal domain-like"/>
    <property type="match status" value="1"/>
</dbReference>
<dbReference type="SMART" id="SM00922">
    <property type="entry name" value="MR_MLE"/>
    <property type="match status" value="1"/>
</dbReference>
<dbReference type="GO" id="GO:0009234">
    <property type="term" value="P:menaquinone biosynthetic process"/>
    <property type="evidence" value="ECO:0007669"/>
    <property type="project" value="UniProtKB-UniRule"/>
</dbReference>
<proteinExistence type="inferred from homology"/>
<comment type="pathway">
    <text evidence="4">Quinol/quinone metabolism; 1,4-dihydroxy-2-naphthoate biosynthesis; 1,4-dihydroxy-2-naphthoate from chorismate: step 4/7.</text>
</comment>
<keyword evidence="3 4" id="KW-0456">Lyase</keyword>
<dbReference type="InterPro" id="IPR029065">
    <property type="entry name" value="Enolase_C-like"/>
</dbReference>
<dbReference type="SFLD" id="SFLDG00180">
    <property type="entry name" value="muconate_cycloisomerase"/>
    <property type="match status" value="1"/>
</dbReference>
<dbReference type="NCBIfam" id="TIGR01927">
    <property type="entry name" value="menC_gam_Gplu"/>
    <property type="match status" value="1"/>
</dbReference>
<name>A0A1E5QEU7_9CYAN</name>
<gene>
    <name evidence="4" type="primary">menC</name>
    <name evidence="7" type="ORF">BH720_21010</name>
</gene>
<organism evidence="7">
    <name type="scientific">Desertifilum tharense IPPAS B-1220</name>
    <dbReference type="NCBI Taxonomy" id="1781255"/>
    <lineage>
        <taxon>Bacteria</taxon>
        <taxon>Bacillati</taxon>
        <taxon>Cyanobacteriota</taxon>
        <taxon>Cyanophyceae</taxon>
        <taxon>Desertifilales</taxon>
        <taxon>Desertifilaceae</taxon>
        <taxon>Desertifilum</taxon>
    </lineage>
</organism>
<dbReference type="UniPathway" id="UPA01057">
    <property type="reaction ID" value="UER00165"/>
</dbReference>
<feature type="binding site" evidence="4">
    <location>
        <position position="218"/>
    </location>
    <ligand>
        <name>Mg(2+)</name>
        <dbReference type="ChEBI" id="CHEBI:18420"/>
    </ligand>
</feature>
<dbReference type="STRING" id="1781255.BH720_21010"/>
<feature type="binding site" evidence="4">
    <location>
        <position position="193"/>
    </location>
    <ligand>
        <name>Mg(2+)</name>
        <dbReference type="ChEBI" id="CHEBI:18420"/>
    </ligand>
</feature>
<dbReference type="SUPFAM" id="SSF51604">
    <property type="entry name" value="Enolase C-terminal domain-like"/>
    <property type="match status" value="1"/>
</dbReference>
<dbReference type="NCBIfam" id="NF002739">
    <property type="entry name" value="PRK02714.1"/>
    <property type="match status" value="1"/>
</dbReference>
<dbReference type="CDD" id="cd03320">
    <property type="entry name" value="OSBS"/>
    <property type="match status" value="1"/>
</dbReference>
<feature type="domain" description="Mandelate racemase/muconate lactonizing enzyme C-terminal" evidence="6">
    <location>
        <begin position="117"/>
        <end position="214"/>
    </location>
</feature>
<dbReference type="SFLD" id="SFLDF00009">
    <property type="entry name" value="o-succinylbenzoate_synthase"/>
    <property type="match status" value="1"/>
</dbReference>
<dbReference type="SFLD" id="SFLDS00001">
    <property type="entry name" value="Enolase"/>
    <property type="match status" value="1"/>
</dbReference>
<sequence>MPYKLQFQVYQYPFYPPLQTRYGIWEQREGIILRLSDETGRVGWGEIAPLPWFGSETLAQAVEYCRQSSTEINESDFWAIPDSLSACQFGFHSAWEDLQNPSPPLTTPAFSALLPAGEEALSAWHSLWQQGYRTFKWKIGVYSLEQELNWVRQLAPMLPQDAKLRLDANAGLTWEGANQWLAVCDELAIEFLEQPLPVNSFDALLALSKQYQTPLALDESVATLTQIKYCYDRGWRGIFVVKPSIVGIPQDLREFCQQTQIRTVFSSVFETPVGRKAALKLATELSDPNYAIGFGVNHWLKAEVLPQCQV</sequence>
<dbReference type="Gene3D" id="3.30.390.10">
    <property type="entry name" value="Enolase-like, N-terminal domain"/>
    <property type="match status" value="1"/>
</dbReference>